<dbReference type="GO" id="GO:0004190">
    <property type="term" value="F:aspartic-type endopeptidase activity"/>
    <property type="evidence" value="ECO:0007669"/>
    <property type="project" value="UniProtKB-KW"/>
</dbReference>
<feature type="domain" description="Integrase catalytic" evidence="5">
    <location>
        <begin position="177"/>
        <end position="272"/>
    </location>
</feature>
<evidence type="ECO:0000256" key="2">
    <source>
        <dbReference type="ARBA" id="ARBA00022723"/>
    </source>
</evidence>
<dbReference type="GO" id="GO:0046872">
    <property type="term" value="F:metal ion binding"/>
    <property type="evidence" value="ECO:0007669"/>
    <property type="project" value="UniProtKB-KW"/>
</dbReference>
<protein>
    <recommendedName>
        <fullName evidence="5">Integrase catalytic domain-containing protein</fullName>
    </recommendedName>
</protein>
<evidence type="ECO:0000256" key="3">
    <source>
        <dbReference type="ARBA" id="ARBA00022750"/>
    </source>
</evidence>
<evidence type="ECO:0000256" key="1">
    <source>
        <dbReference type="ARBA" id="ARBA00022670"/>
    </source>
</evidence>
<comment type="caution">
    <text evidence="6">The sequence shown here is derived from an EMBL/GenBank/DDBJ whole genome shotgun (WGS) entry which is preliminary data.</text>
</comment>
<dbReference type="InterPro" id="IPR043502">
    <property type="entry name" value="DNA/RNA_pol_sf"/>
</dbReference>
<organism evidence="6 7">
    <name type="scientific">Gossypium anomalum</name>
    <dbReference type="NCBI Taxonomy" id="47600"/>
    <lineage>
        <taxon>Eukaryota</taxon>
        <taxon>Viridiplantae</taxon>
        <taxon>Streptophyta</taxon>
        <taxon>Embryophyta</taxon>
        <taxon>Tracheophyta</taxon>
        <taxon>Spermatophyta</taxon>
        <taxon>Magnoliopsida</taxon>
        <taxon>eudicotyledons</taxon>
        <taxon>Gunneridae</taxon>
        <taxon>Pentapetalae</taxon>
        <taxon>rosids</taxon>
        <taxon>malvids</taxon>
        <taxon>Malvales</taxon>
        <taxon>Malvaceae</taxon>
        <taxon>Malvoideae</taxon>
        <taxon>Gossypium</taxon>
    </lineage>
</organism>
<evidence type="ECO:0000313" key="6">
    <source>
        <dbReference type="EMBL" id="KAG8501032.1"/>
    </source>
</evidence>
<accession>A0A8J5ZGP6</accession>
<dbReference type="PANTHER" id="PTHR42648">
    <property type="entry name" value="TRANSPOSASE, PUTATIVE-RELATED"/>
    <property type="match status" value="1"/>
</dbReference>
<evidence type="ECO:0000313" key="7">
    <source>
        <dbReference type="Proteomes" id="UP000701853"/>
    </source>
</evidence>
<dbReference type="OrthoDB" id="1749397at2759"/>
<dbReference type="InterPro" id="IPR001584">
    <property type="entry name" value="Integrase_cat-core"/>
</dbReference>
<dbReference type="InterPro" id="IPR013103">
    <property type="entry name" value="RVT_2"/>
</dbReference>
<sequence length="845" mass="93686">MQAHCHQFQNVSNTSCGSPSCYFQQPSVHHSGLQANTTSSNSQFPTSSLNTKVWYPDSGTSNHVTSDLENLHEATPYTGNNKLFMGNGMSVPVAHIGSSSFTSSNKIFHLKRVLCNAVSSSSANVHTTSLAPPSSNVSVFDLWHKRLGHPCNKTSEALDKFLYLPKLVDVQFGCKIKALQTDWGGEFHAFPKVLSQLGIHHRLFCPHTSEQNGLVERKHRHVVDTGLTLLAQASMPMHFWAHAFISATYLINRLPTSVLAGKSPFEVLHKTVPSYKHLRVPVHKGYKCLDDDKRVFISRHVVFDEDCFPFANSAHSTGASLHSQSILQHHRSSVPIVVPIKDYSRGASPNVTMSSIQQVPRSVLGPVPSHPAHIPLESTSVANPPVSSPVNAHPMTTRFKNGIFKARVFSAELSETEPTTIDEAFASKEWALAAQQEYEALLRNDTWDLVPLLANRRAVGCKCVFKLKKHSDGTIARYKGRIVVKGYLQEASVDFQDTFSPVVKPTTIRVVLALAVQFGWQLRQNHSDKPLVCKLKKALYGLKQAPRAWFSKLRDCLLSSQFSLAKSDGSLFVKKTTTIIIYVLVYVDDIIITGNHQASIDQFVTSLDTQFSLKDLGPLSYFLGIEVSSTSTGLFLSQRKYMLDLLRKAKMDQANSSPTPMVTSSILSQQYVVITKPDITFVVNKFTPTATLDIVGYSDANWGTDVDDQRSTLGFCVFLGGNPVAWGSKKQQVVSRSTSEAEYRGLAHAVTEVELGLYFVREKVAAGKLSVGHVPTQEQVTDVFTKPLTVPLFTKFRSCLKVAAKVYSTERIAQPFEASQWWEDLMNPVEHQDDRRFAQSFGASR</sequence>
<dbReference type="AlphaFoldDB" id="A0A8J5ZGP6"/>
<dbReference type="EMBL" id="JAHUZN010000002">
    <property type="protein sequence ID" value="KAG8501032.1"/>
    <property type="molecule type" value="Genomic_DNA"/>
</dbReference>
<dbReference type="Pfam" id="PF07727">
    <property type="entry name" value="RVT_2"/>
    <property type="match status" value="2"/>
</dbReference>
<gene>
    <name evidence="6" type="ORF">CXB51_003112</name>
</gene>
<name>A0A8J5ZGP6_9ROSI</name>
<dbReference type="InterPro" id="IPR054722">
    <property type="entry name" value="PolX-like_BBD"/>
</dbReference>
<dbReference type="Pfam" id="PF22936">
    <property type="entry name" value="Pol_BBD"/>
    <property type="match status" value="1"/>
</dbReference>
<dbReference type="CDD" id="cd09272">
    <property type="entry name" value="RNase_HI_RT_Ty1"/>
    <property type="match status" value="1"/>
</dbReference>
<proteinExistence type="predicted"/>
<dbReference type="Proteomes" id="UP000701853">
    <property type="component" value="Chromosome 2"/>
</dbReference>
<dbReference type="Gene3D" id="3.30.420.10">
    <property type="entry name" value="Ribonuclease H-like superfamily/Ribonuclease H"/>
    <property type="match status" value="1"/>
</dbReference>
<keyword evidence="2" id="KW-0479">Metal-binding</keyword>
<keyword evidence="3" id="KW-0064">Aspartyl protease</keyword>
<keyword evidence="7" id="KW-1185">Reference proteome</keyword>
<keyword evidence="4" id="KW-0378">Hydrolase</keyword>
<dbReference type="GO" id="GO:0003676">
    <property type="term" value="F:nucleic acid binding"/>
    <property type="evidence" value="ECO:0007669"/>
    <property type="project" value="InterPro"/>
</dbReference>
<reference evidence="6 7" key="1">
    <citation type="journal article" date="2021" name="bioRxiv">
        <title>The Gossypium anomalum genome as a resource for cotton improvement and evolutionary analysis of hybrid incompatibility.</title>
        <authorList>
            <person name="Grover C.E."/>
            <person name="Yuan D."/>
            <person name="Arick M.A."/>
            <person name="Miller E.R."/>
            <person name="Hu G."/>
            <person name="Peterson D.G."/>
            <person name="Wendel J.F."/>
            <person name="Udall J.A."/>
        </authorList>
    </citation>
    <scope>NUCLEOTIDE SEQUENCE [LARGE SCALE GENOMIC DNA]</scope>
    <source>
        <strain evidence="6">JFW-Udall</strain>
        <tissue evidence="6">Leaf</tissue>
    </source>
</reference>
<evidence type="ECO:0000259" key="5">
    <source>
        <dbReference type="PROSITE" id="PS50994"/>
    </source>
</evidence>
<keyword evidence="1" id="KW-0645">Protease</keyword>
<dbReference type="Pfam" id="PF25597">
    <property type="entry name" value="SH3_retrovirus"/>
    <property type="match status" value="1"/>
</dbReference>
<dbReference type="InterPro" id="IPR039537">
    <property type="entry name" value="Retrotran_Ty1/copia-like"/>
</dbReference>
<dbReference type="PROSITE" id="PS50994">
    <property type="entry name" value="INTEGRASE"/>
    <property type="match status" value="1"/>
</dbReference>
<dbReference type="SUPFAM" id="SSF56672">
    <property type="entry name" value="DNA/RNA polymerases"/>
    <property type="match status" value="1"/>
</dbReference>
<dbReference type="PANTHER" id="PTHR42648:SF26">
    <property type="entry name" value="INTEGRASE CATALYTIC DOMAIN-CONTAINING PROTEIN"/>
    <property type="match status" value="1"/>
</dbReference>
<dbReference type="GO" id="GO:0015074">
    <property type="term" value="P:DNA integration"/>
    <property type="evidence" value="ECO:0007669"/>
    <property type="project" value="InterPro"/>
</dbReference>
<dbReference type="InterPro" id="IPR012337">
    <property type="entry name" value="RNaseH-like_sf"/>
</dbReference>
<dbReference type="SUPFAM" id="SSF53098">
    <property type="entry name" value="Ribonuclease H-like"/>
    <property type="match status" value="1"/>
</dbReference>
<dbReference type="InterPro" id="IPR057670">
    <property type="entry name" value="SH3_retrovirus"/>
</dbReference>
<dbReference type="InterPro" id="IPR036397">
    <property type="entry name" value="RNaseH_sf"/>
</dbReference>
<evidence type="ECO:0000256" key="4">
    <source>
        <dbReference type="ARBA" id="ARBA00022801"/>
    </source>
</evidence>
<dbReference type="GO" id="GO:0006508">
    <property type="term" value="P:proteolysis"/>
    <property type="evidence" value="ECO:0007669"/>
    <property type="project" value="UniProtKB-KW"/>
</dbReference>